<dbReference type="GO" id="GO:0004644">
    <property type="term" value="F:phosphoribosylglycinamide formyltransferase activity"/>
    <property type="evidence" value="ECO:0007669"/>
    <property type="project" value="UniProtKB-EC"/>
</dbReference>
<evidence type="ECO:0000256" key="3">
    <source>
        <dbReference type="ARBA" id="ARBA00022679"/>
    </source>
</evidence>
<evidence type="ECO:0000256" key="1">
    <source>
        <dbReference type="ARBA" id="ARBA00005054"/>
    </source>
</evidence>
<dbReference type="Gene3D" id="3.40.50.170">
    <property type="entry name" value="Formyl transferase, N-terminal domain"/>
    <property type="match status" value="1"/>
</dbReference>
<evidence type="ECO:0000256" key="4">
    <source>
        <dbReference type="ARBA" id="ARBA00022755"/>
    </source>
</evidence>
<accession>A0A0G0V019</accession>
<keyword evidence="3 6" id="KW-0808">Transferase</keyword>
<organism evidence="6 7">
    <name type="scientific">Candidatus Roizmanbacteria bacterium GW2011_GWA1_41_13</name>
    <dbReference type="NCBI Taxonomy" id="1618474"/>
    <lineage>
        <taxon>Bacteria</taxon>
        <taxon>Candidatus Roizmaniibacteriota</taxon>
    </lineage>
</organism>
<evidence type="ECO:0000313" key="6">
    <source>
        <dbReference type="EMBL" id="KKR94218.1"/>
    </source>
</evidence>
<dbReference type="GO" id="GO:0005829">
    <property type="term" value="C:cytosol"/>
    <property type="evidence" value="ECO:0007669"/>
    <property type="project" value="TreeGrafter"/>
</dbReference>
<comment type="pathway">
    <text evidence="1">Purine metabolism; IMP biosynthesis via de novo pathway; N(2)-formyl-N(1)-(5-phospho-D-ribosyl)glycinamide from N(1)-(5-phospho-D-ribosyl)glycinamide (10-formyl THF route): step 1/1.</text>
</comment>
<dbReference type="PANTHER" id="PTHR43369:SF2">
    <property type="entry name" value="PHOSPHORIBOSYLGLYCINAMIDE FORMYLTRANSFERASE"/>
    <property type="match status" value="1"/>
</dbReference>
<dbReference type="SUPFAM" id="SSF53328">
    <property type="entry name" value="Formyltransferase"/>
    <property type="match status" value="1"/>
</dbReference>
<dbReference type="InterPro" id="IPR036477">
    <property type="entry name" value="Formyl_transf_N_sf"/>
</dbReference>
<dbReference type="Pfam" id="PF00551">
    <property type="entry name" value="Formyl_trans_N"/>
    <property type="match status" value="1"/>
</dbReference>
<dbReference type="GO" id="GO:0006189">
    <property type="term" value="P:'de novo' IMP biosynthetic process"/>
    <property type="evidence" value="ECO:0007669"/>
    <property type="project" value="TreeGrafter"/>
</dbReference>
<reference evidence="6 7" key="1">
    <citation type="journal article" date="2015" name="Nature">
        <title>rRNA introns, odd ribosomes, and small enigmatic genomes across a large radiation of phyla.</title>
        <authorList>
            <person name="Brown C.T."/>
            <person name="Hug L.A."/>
            <person name="Thomas B.C."/>
            <person name="Sharon I."/>
            <person name="Castelle C.J."/>
            <person name="Singh A."/>
            <person name="Wilkins M.J."/>
            <person name="Williams K.H."/>
            <person name="Banfield J.F."/>
        </authorList>
    </citation>
    <scope>NUCLEOTIDE SEQUENCE [LARGE SCALE GENOMIC DNA]</scope>
</reference>
<evidence type="ECO:0000313" key="7">
    <source>
        <dbReference type="Proteomes" id="UP000034961"/>
    </source>
</evidence>
<protein>
    <recommendedName>
        <fullName evidence="2">phosphoribosylglycinamide formyltransferase 1</fullName>
        <ecNumber evidence="2">2.1.2.2</ecNumber>
    </recommendedName>
</protein>
<dbReference type="InterPro" id="IPR002376">
    <property type="entry name" value="Formyl_transf_N"/>
</dbReference>
<feature type="domain" description="Formyl transferase N-terminal" evidence="5">
    <location>
        <begin position="3"/>
        <end position="180"/>
    </location>
</feature>
<dbReference type="EC" id="2.1.2.2" evidence="2"/>
<dbReference type="PATRIC" id="fig|1618474.3.peg.431"/>
<evidence type="ECO:0000256" key="2">
    <source>
        <dbReference type="ARBA" id="ARBA00012254"/>
    </source>
</evidence>
<dbReference type="PANTHER" id="PTHR43369">
    <property type="entry name" value="PHOSPHORIBOSYLGLYCINAMIDE FORMYLTRANSFERASE"/>
    <property type="match status" value="1"/>
</dbReference>
<name>A0A0G0V019_9BACT</name>
<gene>
    <name evidence="6" type="ORF">UU41_C0010G0005</name>
</gene>
<keyword evidence="4" id="KW-0658">Purine biosynthesis</keyword>
<sequence length="226" mass="25423">MYRLSFLSSGTGAITRTVLEAIQQKALPAITPVSIISDRKSASLNLAGEFQITGHMLAYHQYSGHNHFSEAILDIFQKEKIDVILSTFDRILTGKLLKSYKYKMINVHPSLLPAFPGYGGAKKARLYGCRYIGATCHFIEEGTDTGVIINQGIVPVDAKGDVRNLEQKLYRVRQRLVLEALLAFCSNRIRVKNRIVTIDGALYNHPFVNPHLPDIRINRFLSSYEK</sequence>
<comment type="caution">
    <text evidence="6">The sequence shown here is derived from an EMBL/GenBank/DDBJ whole genome shotgun (WGS) entry which is preliminary data.</text>
</comment>
<dbReference type="Proteomes" id="UP000034961">
    <property type="component" value="Unassembled WGS sequence"/>
</dbReference>
<dbReference type="AlphaFoldDB" id="A0A0G0V019"/>
<proteinExistence type="predicted"/>
<evidence type="ECO:0000259" key="5">
    <source>
        <dbReference type="Pfam" id="PF00551"/>
    </source>
</evidence>
<dbReference type="EMBL" id="LCAN01000010">
    <property type="protein sequence ID" value="KKR94218.1"/>
    <property type="molecule type" value="Genomic_DNA"/>
</dbReference>